<evidence type="ECO:0000313" key="2">
    <source>
        <dbReference type="EMBL" id="KAK4298720.1"/>
    </source>
</evidence>
<organism evidence="2 3">
    <name type="scientific">Petrolisthes manimaculis</name>
    <dbReference type="NCBI Taxonomy" id="1843537"/>
    <lineage>
        <taxon>Eukaryota</taxon>
        <taxon>Metazoa</taxon>
        <taxon>Ecdysozoa</taxon>
        <taxon>Arthropoda</taxon>
        <taxon>Crustacea</taxon>
        <taxon>Multicrustacea</taxon>
        <taxon>Malacostraca</taxon>
        <taxon>Eumalacostraca</taxon>
        <taxon>Eucarida</taxon>
        <taxon>Decapoda</taxon>
        <taxon>Pleocyemata</taxon>
        <taxon>Anomura</taxon>
        <taxon>Galatheoidea</taxon>
        <taxon>Porcellanidae</taxon>
        <taxon>Petrolisthes</taxon>
    </lineage>
</organism>
<sequence length="81" mass="8296">MGEETATDSRTPKGEAVIDVKGTLGSRVGSLRCHSPTLPPSPSPLLPSHAASSPTLPPLPRCPLSLLLPSHAAPSPSSFSF</sequence>
<gene>
    <name evidence="2" type="ORF">Pmani_028954</name>
</gene>
<protein>
    <submittedName>
        <fullName evidence="2">Uncharacterized protein</fullName>
    </submittedName>
</protein>
<feature type="region of interest" description="Disordered" evidence="1">
    <location>
        <begin position="28"/>
        <end position="81"/>
    </location>
</feature>
<comment type="caution">
    <text evidence="2">The sequence shown here is derived from an EMBL/GenBank/DDBJ whole genome shotgun (WGS) entry which is preliminary data.</text>
</comment>
<keyword evidence="3" id="KW-1185">Reference proteome</keyword>
<evidence type="ECO:0000313" key="3">
    <source>
        <dbReference type="Proteomes" id="UP001292094"/>
    </source>
</evidence>
<dbReference type="EMBL" id="JAWZYT010003378">
    <property type="protein sequence ID" value="KAK4298720.1"/>
    <property type="molecule type" value="Genomic_DNA"/>
</dbReference>
<feature type="compositionally biased region" description="Low complexity" evidence="1">
    <location>
        <begin position="62"/>
        <end position="81"/>
    </location>
</feature>
<accession>A0AAE1P171</accession>
<evidence type="ECO:0000256" key="1">
    <source>
        <dbReference type="SAM" id="MobiDB-lite"/>
    </source>
</evidence>
<dbReference type="Proteomes" id="UP001292094">
    <property type="component" value="Unassembled WGS sequence"/>
</dbReference>
<reference evidence="2" key="1">
    <citation type="submission" date="2023-11" db="EMBL/GenBank/DDBJ databases">
        <title>Genome assemblies of two species of porcelain crab, Petrolisthes cinctipes and Petrolisthes manimaculis (Anomura: Porcellanidae).</title>
        <authorList>
            <person name="Angst P."/>
        </authorList>
    </citation>
    <scope>NUCLEOTIDE SEQUENCE</scope>
    <source>
        <strain evidence="2">PB745_02</strain>
        <tissue evidence="2">Gill</tissue>
    </source>
</reference>
<name>A0AAE1P171_9EUCA</name>
<proteinExistence type="predicted"/>
<dbReference type="AlphaFoldDB" id="A0AAE1P171"/>